<evidence type="ECO:0000313" key="12">
    <source>
        <dbReference type="Proteomes" id="UP000193409"/>
    </source>
</evidence>
<dbReference type="Pfam" id="PF13632">
    <property type="entry name" value="Glyco_trans_2_3"/>
    <property type="match status" value="1"/>
</dbReference>
<evidence type="ECO:0000256" key="6">
    <source>
        <dbReference type="ARBA" id="ARBA00023136"/>
    </source>
</evidence>
<evidence type="ECO:0000313" key="11">
    <source>
        <dbReference type="EMBL" id="SLN34874.1"/>
    </source>
</evidence>
<dbReference type="EC" id="2.4.1.-" evidence="11"/>
<keyword evidence="3 11" id="KW-0808">Transferase</keyword>
<feature type="domain" description="Type II secretion system protein GspE N-terminal" evidence="9">
    <location>
        <begin position="85"/>
        <end position="170"/>
    </location>
</feature>
<feature type="transmembrane region" description="Helical" evidence="8">
    <location>
        <begin position="215"/>
        <end position="235"/>
    </location>
</feature>
<keyword evidence="4 8" id="KW-0812">Transmembrane</keyword>
<evidence type="ECO:0000256" key="7">
    <source>
        <dbReference type="SAM" id="MobiDB-lite"/>
    </source>
</evidence>
<evidence type="ECO:0000259" key="9">
    <source>
        <dbReference type="Pfam" id="PF05157"/>
    </source>
</evidence>
<dbReference type="GO" id="GO:0016757">
    <property type="term" value="F:glycosyltransferase activity"/>
    <property type="evidence" value="ECO:0007669"/>
    <property type="project" value="UniProtKB-KW"/>
</dbReference>
<sequence>MPRSPLRLVPAATGTPETTPRPGSATARPMAPLSECLVEYGGVDPGDLARALALRQREEADTPEILLANGWISEDGLMLAMSRRWGCPEVDLDTEPPDPGLVRRLGGSFCLKNGCVPWRRLGNGIVLATSRPEQFAALRRSLPPSLGPVHMVLARQAAVRRAVAQAMGSALVASAEARVMQRESCRRWAQPAPLMRSVLAVFLTAALLYPAQALVALFLLACLSLVALTALKIAAAVAAPKPAPAPGATEVLAARAAPPPSIARLPIVSILVPLFKERRIAEHLLARLEALDYPRELLDVILVLEEDDFTTRATLSRIQLPPWVSIVPVPRGRVRTKPRAMNYALDFCRGSLIGIYDAEDAPAPGQIHAVVKRFHERGPEVACLQGILDFYNAERNWLARCFTIEYATWFRVILPGLCRLGLVIPLGGTTLFFRRAALEDLGGWDAHNVTEDADLGLRLARHGYRAETLTTVTREEANARALPWIKQRSRWIKGYAVTYAVHMRNPAALLRDLGPWRFLGVQVLFAGSLMQVWLAPLLWSCWLMFFGLPHPVSSLLPPALIWAAVGLFLAAEVSNITIGAVAVLRRGAGWLVKWVPTLHFYHPLGTFAAYKAAFELIRDPFYWDKTDHGDHGGAASPEAPSSRPA</sequence>
<proteinExistence type="predicted"/>
<dbReference type="InterPro" id="IPR001173">
    <property type="entry name" value="Glyco_trans_2-like"/>
</dbReference>
<dbReference type="GO" id="GO:0016020">
    <property type="term" value="C:membrane"/>
    <property type="evidence" value="ECO:0007669"/>
    <property type="project" value="UniProtKB-SubCell"/>
</dbReference>
<dbReference type="RefSeq" id="WP_085868217.1">
    <property type="nucleotide sequence ID" value="NZ_FWFQ01000009.1"/>
</dbReference>
<keyword evidence="5 8" id="KW-1133">Transmembrane helix</keyword>
<feature type="region of interest" description="Disordered" evidence="7">
    <location>
        <begin position="1"/>
        <end position="28"/>
    </location>
</feature>
<evidence type="ECO:0000256" key="3">
    <source>
        <dbReference type="ARBA" id="ARBA00022679"/>
    </source>
</evidence>
<comment type="subcellular location">
    <subcellularLocation>
        <location evidence="1">Membrane</location>
        <topology evidence="1">Multi-pass membrane protein</topology>
    </subcellularLocation>
</comment>
<dbReference type="SUPFAM" id="SSF160246">
    <property type="entry name" value="EspE N-terminal domain-like"/>
    <property type="match status" value="1"/>
</dbReference>
<dbReference type="PANTHER" id="PTHR43867">
    <property type="entry name" value="CELLULOSE SYNTHASE CATALYTIC SUBUNIT A [UDP-FORMING]"/>
    <property type="match status" value="1"/>
</dbReference>
<evidence type="ECO:0000256" key="8">
    <source>
        <dbReference type="SAM" id="Phobius"/>
    </source>
</evidence>
<dbReference type="InterPro" id="IPR007831">
    <property type="entry name" value="T2SS_GspE_N"/>
</dbReference>
<dbReference type="Pfam" id="PF05157">
    <property type="entry name" value="MshEN"/>
    <property type="match status" value="1"/>
</dbReference>
<keyword evidence="12" id="KW-1185">Reference proteome</keyword>
<keyword evidence="6 8" id="KW-0472">Membrane</keyword>
<dbReference type="Gene3D" id="3.90.550.10">
    <property type="entry name" value="Spore Coat Polysaccharide Biosynthesis Protein SpsA, Chain A"/>
    <property type="match status" value="1"/>
</dbReference>
<evidence type="ECO:0000256" key="4">
    <source>
        <dbReference type="ARBA" id="ARBA00022692"/>
    </source>
</evidence>
<dbReference type="OrthoDB" id="7431422at2"/>
<dbReference type="InterPro" id="IPR037257">
    <property type="entry name" value="T2SS_E_N_sf"/>
</dbReference>
<keyword evidence="2 11" id="KW-0328">Glycosyltransferase</keyword>
<evidence type="ECO:0000256" key="1">
    <source>
        <dbReference type="ARBA" id="ARBA00004141"/>
    </source>
</evidence>
<evidence type="ECO:0000256" key="2">
    <source>
        <dbReference type="ARBA" id="ARBA00022676"/>
    </source>
</evidence>
<feature type="transmembrane region" description="Helical" evidence="8">
    <location>
        <begin position="518"/>
        <end position="539"/>
    </location>
</feature>
<gene>
    <name evidence="11" type="ORF">PSA7680_01646</name>
</gene>
<dbReference type="Proteomes" id="UP000193409">
    <property type="component" value="Unassembled WGS sequence"/>
</dbReference>
<dbReference type="SUPFAM" id="SSF53448">
    <property type="entry name" value="Nucleotide-diphospho-sugar transferases"/>
    <property type="match status" value="1"/>
</dbReference>
<feature type="domain" description="Glycosyltransferase 2-like" evidence="10">
    <location>
        <begin position="354"/>
        <end position="563"/>
    </location>
</feature>
<evidence type="ECO:0000256" key="5">
    <source>
        <dbReference type="ARBA" id="ARBA00022989"/>
    </source>
</evidence>
<dbReference type="InterPro" id="IPR029044">
    <property type="entry name" value="Nucleotide-diphossugar_trans"/>
</dbReference>
<dbReference type="EMBL" id="FWFQ01000009">
    <property type="protein sequence ID" value="SLN34874.1"/>
    <property type="molecule type" value="Genomic_DNA"/>
</dbReference>
<name>A0A1Y5S8I6_9RHOB</name>
<organism evidence="11 12">
    <name type="scientific">Pseudoruegeria aquimaris</name>
    <dbReference type="NCBI Taxonomy" id="393663"/>
    <lineage>
        <taxon>Bacteria</taxon>
        <taxon>Pseudomonadati</taxon>
        <taxon>Pseudomonadota</taxon>
        <taxon>Alphaproteobacteria</taxon>
        <taxon>Rhodobacterales</taxon>
        <taxon>Roseobacteraceae</taxon>
        <taxon>Pseudoruegeria</taxon>
    </lineage>
</organism>
<protein>
    <submittedName>
        <fullName evidence="11">Beta-monoglucosyldiacylglycerol synthase</fullName>
        <ecNumber evidence="11">2.4.1.-</ecNumber>
    </submittedName>
</protein>
<dbReference type="PANTHER" id="PTHR43867:SF2">
    <property type="entry name" value="CELLULOSE SYNTHASE CATALYTIC SUBUNIT A [UDP-FORMING]"/>
    <property type="match status" value="1"/>
</dbReference>
<feature type="transmembrane region" description="Helical" evidence="8">
    <location>
        <begin position="559"/>
        <end position="584"/>
    </location>
</feature>
<dbReference type="InterPro" id="IPR050321">
    <property type="entry name" value="Glycosyltr_2/OpgH_subfam"/>
</dbReference>
<accession>A0A1Y5S8I6</accession>
<evidence type="ECO:0000259" key="10">
    <source>
        <dbReference type="Pfam" id="PF13632"/>
    </source>
</evidence>
<dbReference type="AlphaFoldDB" id="A0A1Y5S8I6"/>
<reference evidence="11 12" key="1">
    <citation type="submission" date="2017-03" db="EMBL/GenBank/DDBJ databases">
        <authorList>
            <person name="Afonso C.L."/>
            <person name="Miller P.J."/>
            <person name="Scott M.A."/>
            <person name="Spackman E."/>
            <person name="Goraichik I."/>
            <person name="Dimitrov K.M."/>
            <person name="Suarez D.L."/>
            <person name="Swayne D.E."/>
        </authorList>
    </citation>
    <scope>NUCLEOTIDE SEQUENCE [LARGE SCALE GENOMIC DNA]</scope>
    <source>
        <strain evidence="11 12">CECT 7680</strain>
    </source>
</reference>